<keyword evidence="2" id="KW-1185">Reference proteome</keyword>
<feature type="region of interest" description="Disordered" evidence="1">
    <location>
        <begin position="1"/>
        <end position="28"/>
    </location>
</feature>
<reference evidence="3" key="1">
    <citation type="submission" date="2016-11" db="UniProtKB">
        <authorList>
            <consortium name="WormBaseParasite"/>
        </authorList>
    </citation>
    <scope>IDENTIFICATION</scope>
</reference>
<dbReference type="WBParaSite" id="L893_g15184.t1">
    <property type="protein sequence ID" value="L893_g15184.t1"/>
    <property type="gene ID" value="L893_g15184"/>
</dbReference>
<evidence type="ECO:0000256" key="1">
    <source>
        <dbReference type="SAM" id="MobiDB-lite"/>
    </source>
</evidence>
<accession>A0A1I7YE20</accession>
<proteinExistence type="predicted"/>
<dbReference type="AlphaFoldDB" id="A0A1I7YE20"/>
<evidence type="ECO:0000313" key="2">
    <source>
        <dbReference type="Proteomes" id="UP000095287"/>
    </source>
</evidence>
<feature type="compositionally biased region" description="Basic and acidic residues" evidence="1">
    <location>
        <begin position="10"/>
        <end position="26"/>
    </location>
</feature>
<organism evidence="2 3">
    <name type="scientific">Steinernema glaseri</name>
    <dbReference type="NCBI Taxonomy" id="37863"/>
    <lineage>
        <taxon>Eukaryota</taxon>
        <taxon>Metazoa</taxon>
        <taxon>Ecdysozoa</taxon>
        <taxon>Nematoda</taxon>
        <taxon>Chromadorea</taxon>
        <taxon>Rhabditida</taxon>
        <taxon>Tylenchina</taxon>
        <taxon>Panagrolaimomorpha</taxon>
        <taxon>Strongyloidoidea</taxon>
        <taxon>Steinernematidae</taxon>
        <taxon>Steinernema</taxon>
    </lineage>
</organism>
<protein>
    <submittedName>
        <fullName evidence="3">Tudor domain-containing protein</fullName>
    </submittedName>
</protein>
<sequence length="370" mass="41733">MKGSLRPFHRGAEARAEGHKSLRPEDSEILAPYPPLSSVVGEVKVRPSSKDIGSSKACTSITVVHPSPLKCTNNGGIHRIEQTKNLSRRILPTSAMCDIQAPAVVLKLDSQPGKFLCWMTERQQLLELEYVESIEIKEPGAWINVKINDRGETISYSELLDPYLTKANAQSAQIRCFAKTAPQEYARQHKKRRAVFNHRLGWAHAPLNPPELSEKLKSHPETSFEVIYCCILQNDYFLGQYKRIGSIWTVMELSADVTSTDPDLTARMPWEKQAAKEETVKPAQNTKLLLAPYVNIARDTGVNNNYEDTNKVSPYNGKSGPCNEVTLLKRLKELTRHPEFQSVPNRVCTTIDNFLVKYNHLQDAEGSRFF</sequence>
<evidence type="ECO:0000313" key="3">
    <source>
        <dbReference type="WBParaSite" id="L893_g15184.t1"/>
    </source>
</evidence>
<dbReference type="Proteomes" id="UP000095287">
    <property type="component" value="Unplaced"/>
</dbReference>
<name>A0A1I7YE20_9BILA</name>